<dbReference type="AlphaFoldDB" id="A0AAN7N069"/>
<dbReference type="SUPFAM" id="SSF48371">
    <property type="entry name" value="ARM repeat"/>
    <property type="match status" value="1"/>
</dbReference>
<dbReference type="Pfam" id="PF23227">
    <property type="entry name" value="HEAT_MROH2B_C"/>
    <property type="match status" value="1"/>
</dbReference>
<dbReference type="PANTHER" id="PTHR23120">
    <property type="entry name" value="MAESTRO-RELATED HEAT DOMAIN-CONTAINING"/>
    <property type="match status" value="1"/>
</dbReference>
<feature type="domain" description="Maestro/Maestro-like HEAT-repeats" evidence="1">
    <location>
        <begin position="110"/>
        <end position="162"/>
    </location>
</feature>
<evidence type="ECO:0000259" key="1">
    <source>
        <dbReference type="Pfam" id="PF23227"/>
    </source>
</evidence>
<evidence type="ECO:0000313" key="2">
    <source>
        <dbReference type="EMBL" id="KAK4805600.1"/>
    </source>
</evidence>
<accession>A0AAN7N069</accession>
<sequence length="164" mass="18525">MAVLLPDIMETLQDANTDVKMKALVFLRNMMAHMKREEASLIALQLAEKLLPLFDDGSGAVQPQLQIWPTAPAFSMRPQSISPPISDANALAHRGRQWLLLKSPCPPSYQESSQVREVSISLFKDVMKTVLERSKKKMKKTVQRVLLPLFIRMNDQIKSVAKVQ</sequence>
<proteinExistence type="predicted"/>
<comment type="caution">
    <text evidence="2">The sequence shown here is derived from an EMBL/GenBank/DDBJ whole genome shotgun (WGS) entry which is preliminary data.</text>
</comment>
<dbReference type="InterPro" id="IPR016024">
    <property type="entry name" value="ARM-type_fold"/>
</dbReference>
<name>A0AAN7N069_MYCAM</name>
<gene>
    <name evidence="2" type="ORF">QYF61_016450</name>
</gene>
<organism evidence="2 3">
    <name type="scientific">Mycteria americana</name>
    <name type="common">Wood stork</name>
    <dbReference type="NCBI Taxonomy" id="33587"/>
    <lineage>
        <taxon>Eukaryota</taxon>
        <taxon>Metazoa</taxon>
        <taxon>Chordata</taxon>
        <taxon>Craniata</taxon>
        <taxon>Vertebrata</taxon>
        <taxon>Euteleostomi</taxon>
        <taxon>Archelosauria</taxon>
        <taxon>Archosauria</taxon>
        <taxon>Dinosauria</taxon>
        <taxon>Saurischia</taxon>
        <taxon>Theropoda</taxon>
        <taxon>Coelurosauria</taxon>
        <taxon>Aves</taxon>
        <taxon>Neognathae</taxon>
        <taxon>Neoaves</taxon>
        <taxon>Aequornithes</taxon>
        <taxon>Ciconiiformes</taxon>
        <taxon>Ciconiidae</taxon>
        <taxon>Mycteria</taxon>
    </lineage>
</organism>
<dbReference type="PANTHER" id="PTHR23120:SF42">
    <property type="entry name" value="MAESTRO HEAT-LIKE REPEAT FAMILY MEMBER 3"/>
    <property type="match status" value="1"/>
</dbReference>
<dbReference type="GO" id="GO:0005737">
    <property type="term" value="C:cytoplasm"/>
    <property type="evidence" value="ECO:0007669"/>
    <property type="project" value="TreeGrafter"/>
</dbReference>
<protein>
    <recommendedName>
        <fullName evidence="1">Maestro/Maestro-like HEAT-repeats domain-containing protein</fullName>
    </recommendedName>
</protein>
<dbReference type="InterPro" id="IPR045206">
    <property type="entry name" value="Maestro_heat-like_prot"/>
</dbReference>
<dbReference type="Proteomes" id="UP001333110">
    <property type="component" value="Unassembled WGS sequence"/>
</dbReference>
<keyword evidence="3" id="KW-1185">Reference proteome</keyword>
<dbReference type="InterPro" id="IPR055406">
    <property type="entry name" value="HEAT_Maestro"/>
</dbReference>
<dbReference type="EMBL" id="JAUNZN010000068">
    <property type="protein sequence ID" value="KAK4805600.1"/>
    <property type="molecule type" value="Genomic_DNA"/>
</dbReference>
<evidence type="ECO:0000313" key="3">
    <source>
        <dbReference type="Proteomes" id="UP001333110"/>
    </source>
</evidence>
<reference evidence="2 3" key="1">
    <citation type="journal article" date="2023" name="J. Hered.">
        <title>Chromosome-level genome of the wood stork (Mycteria americana) provides insight into avian chromosome evolution.</title>
        <authorList>
            <person name="Flamio R. Jr."/>
            <person name="Ramstad K.M."/>
        </authorList>
    </citation>
    <scope>NUCLEOTIDE SEQUENCE [LARGE SCALE GENOMIC DNA]</scope>
    <source>
        <strain evidence="2">JAX WOST 10</strain>
    </source>
</reference>